<feature type="transmembrane region" description="Helical" evidence="5">
    <location>
        <begin position="168"/>
        <end position="191"/>
    </location>
</feature>
<feature type="transmembrane region" description="Helical" evidence="5">
    <location>
        <begin position="25"/>
        <end position="47"/>
    </location>
</feature>
<dbReference type="AlphaFoldDB" id="A0A430HVM7"/>
<feature type="transmembrane region" description="Helical" evidence="5">
    <location>
        <begin position="256"/>
        <end position="283"/>
    </location>
</feature>
<dbReference type="RefSeq" id="WP_126121788.1">
    <property type="nucleotide sequence ID" value="NZ_RXHJ01000020.1"/>
</dbReference>
<dbReference type="InterPro" id="IPR013525">
    <property type="entry name" value="ABC2_TM"/>
</dbReference>
<reference evidence="7 8" key="1">
    <citation type="submission" date="2018-12" db="EMBL/GenBank/DDBJ databases">
        <title>YIM 101343 draft genome.</title>
        <authorList>
            <person name="Chen X."/>
        </authorList>
    </citation>
    <scope>NUCLEOTIDE SEQUENCE [LARGE SCALE GENOMIC DNA]</scope>
    <source>
        <strain evidence="7 8">YIM 101343</strain>
    </source>
</reference>
<evidence type="ECO:0000313" key="7">
    <source>
        <dbReference type="EMBL" id="RSZ61487.1"/>
    </source>
</evidence>
<keyword evidence="8" id="KW-1185">Reference proteome</keyword>
<comment type="subcellular location">
    <subcellularLocation>
        <location evidence="1">Membrane</location>
        <topology evidence="1">Multi-pass membrane protein</topology>
    </subcellularLocation>
</comment>
<evidence type="ECO:0000256" key="5">
    <source>
        <dbReference type="SAM" id="Phobius"/>
    </source>
</evidence>
<sequence>MSYSSMNTITTVAKREMRVALRNKGIMVSVVLTLVLTLAGIGALTLLSEREGGRPSIAVVGMNVPTPEESEVIFVNVADREDAMTSLEMGDDDAALVPTGQGWELLAEGAPSPAVLGAATQLVNSQATEEALAGFGLTPEEFATALPPTTVIPVDLGADATAETNYPAVLTVLAGVVVLMFTVMLFAGNIGGRVTAEKSSRVVEIILASVRPMDFLAGKILGNVIFGFLATTVMVVIAGAALAFSGLLEGLEFDWGILAVLLVGFLLGMIFFGSLYAAAGAMVQRTEDLQSTQMPILLLLIATIYSATFGFNALDSTWMEVLAWVPPMSVAVAPLQYAAGNFGLGQLALSYGVLALTNLLAIWLVARIYRAAILNNGRRMTWRQALTAR</sequence>
<evidence type="ECO:0000313" key="8">
    <source>
        <dbReference type="Proteomes" id="UP000274907"/>
    </source>
</evidence>
<gene>
    <name evidence="7" type="ORF">EAH68_13095</name>
</gene>
<evidence type="ECO:0000256" key="1">
    <source>
        <dbReference type="ARBA" id="ARBA00004141"/>
    </source>
</evidence>
<comment type="caution">
    <text evidence="7">The sequence shown here is derived from an EMBL/GenBank/DDBJ whole genome shotgun (WGS) entry which is preliminary data.</text>
</comment>
<feature type="transmembrane region" description="Helical" evidence="5">
    <location>
        <begin position="348"/>
        <end position="369"/>
    </location>
</feature>
<dbReference type="EMBL" id="RXHJ01000020">
    <property type="protein sequence ID" value="RSZ61487.1"/>
    <property type="molecule type" value="Genomic_DNA"/>
</dbReference>
<dbReference type="OrthoDB" id="3268959at2"/>
<protein>
    <submittedName>
        <fullName evidence="7">ABC transporter permease</fullName>
    </submittedName>
</protein>
<dbReference type="GO" id="GO:0140359">
    <property type="term" value="F:ABC-type transporter activity"/>
    <property type="evidence" value="ECO:0007669"/>
    <property type="project" value="InterPro"/>
</dbReference>
<dbReference type="GO" id="GO:0016020">
    <property type="term" value="C:membrane"/>
    <property type="evidence" value="ECO:0007669"/>
    <property type="project" value="UniProtKB-SubCell"/>
</dbReference>
<dbReference type="PANTHER" id="PTHR43471">
    <property type="entry name" value="ABC TRANSPORTER PERMEASE"/>
    <property type="match status" value="1"/>
</dbReference>
<feature type="transmembrane region" description="Helical" evidence="5">
    <location>
        <begin position="295"/>
        <end position="314"/>
    </location>
</feature>
<evidence type="ECO:0000256" key="3">
    <source>
        <dbReference type="ARBA" id="ARBA00022989"/>
    </source>
</evidence>
<feature type="domain" description="ABC-2 type transporter transmembrane" evidence="6">
    <location>
        <begin position="35"/>
        <end position="366"/>
    </location>
</feature>
<keyword evidence="3 5" id="KW-1133">Transmembrane helix</keyword>
<evidence type="ECO:0000256" key="2">
    <source>
        <dbReference type="ARBA" id="ARBA00022692"/>
    </source>
</evidence>
<accession>A0A430HVM7</accession>
<name>A0A430HVM7_9CORY</name>
<dbReference type="PANTHER" id="PTHR43471:SF3">
    <property type="entry name" value="ABC TRANSPORTER PERMEASE PROTEIN NATB"/>
    <property type="match status" value="1"/>
</dbReference>
<keyword evidence="2 5" id="KW-0812">Transmembrane</keyword>
<keyword evidence="4 5" id="KW-0472">Membrane</keyword>
<evidence type="ECO:0000256" key="4">
    <source>
        <dbReference type="ARBA" id="ARBA00023136"/>
    </source>
</evidence>
<feature type="transmembrane region" description="Helical" evidence="5">
    <location>
        <begin position="220"/>
        <end position="244"/>
    </location>
</feature>
<evidence type="ECO:0000259" key="6">
    <source>
        <dbReference type="Pfam" id="PF12698"/>
    </source>
</evidence>
<organism evidence="7 8">
    <name type="scientific">Corynebacterium hylobatis</name>
    <dbReference type="NCBI Taxonomy" id="1859290"/>
    <lineage>
        <taxon>Bacteria</taxon>
        <taxon>Bacillati</taxon>
        <taxon>Actinomycetota</taxon>
        <taxon>Actinomycetes</taxon>
        <taxon>Mycobacteriales</taxon>
        <taxon>Corynebacteriaceae</taxon>
        <taxon>Corynebacterium</taxon>
    </lineage>
</organism>
<dbReference type="Pfam" id="PF12698">
    <property type="entry name" value="ABC2_membrane_3"/>
    <property type="match status" value="1"/>
</dbReference>
<dbReference type="Proteomes" id="UP000274907">
    <property type="component" value="Unassembled WGS sequence"/>
</dbReference>
<proteinExistence type="predicted"/>